<reference evidence="5 8" key="2">
    <citation type="submission" date="2024-06" db="EMBL/GenBank/DDBJ databases">
        <title>Soil Sphingobacterium thalpophilum.</title>
        <authorList>
            <person name="Yang J."/>
            <person name="Li J."/>
        </authorList>
    </citation>
    <scope>NUCLEOTIDE SEQUENCE [LARGE SCALE GENOMIC DNA]</scope>
    <source>
        <strain evidence="5 8">22g91tb</strain>
    </source>
</reference>
<dbReference type="Proteomes" id="UP000308196">
    <property type="component" value="Chromosome"/>
</dbReference>
<dbReference type="InterPro" id="IPR017937">
    <property type="entry name" value="Thioredoxin_CS"/>
</dbReference>
<dbReference type="RefSeq" id="WP_051606751.1">
    <property type="nucleotide sequence ID" value="NZ_CP141191.1"/>
</dbReference>
<name>A0A4U9VXP0_9SPHI</name>
<dbReference type="Pfam" id="PF08534">
    <property type="entry name" value="Redoxin"/>
    <property type="match status" value="1"/>
</dbReference>
<evidence type="ECO:0000313" key="8">
    <source>
        <dbReference type="Proteomes" id="UP001566204"/>
    </source>
</evidence>
<organism evidence="6 7">
    <name type="scientific">Sphingobacterium thalpophilum</name>
    <dbReference type="NCBI Taxonomy" id="259"/>
    <lineage>
        <taxon>Bacteria</taxon>
        <taxon>Pseudomonadati</taxon>
        <taxon>Bacteroidota</taxon>
        <taxon>Sphingobacteriia</taxon>
        <taxon>Sphingobacteriales</taxon>
        <taxon>Sphingobacteriaceae</taxon>
        <taxon>Sphingobacterium</taxon>
    </lineage>
</organism>
<dbReference type="AlphaFoldDB" id="A0A4U9VXP0"/>
<dbReference type="EMBL" id="JBEOQB010000004">
    <property type="protein sequence ID" value="MEZ0452943.1"/>
    <property type="molecule type" value="Genomic_DNA"/>
</dbReference>
<gene>
    <name evidence="6" type="primary">tlpA_8</name>
    <name evidence="5" type="ORF">ABTW24_15205</name>
    <name evidence="6" type="ORF">NCTC11429_04188</name>
</gene>
<accession>A0A4U9VXP0</accession>
<dbReference type="GO" id="GO:0030313">
    <property type="term" value="C:cell envelope"/>
    <property type="evidence" value="ECO:0007669"/>
    <property type="project" value="UniProtKB-SubCell"/>
</dbReference>
<feature type="domain" description="Thioredoxin" evidence="4">
    <location>
        <begin position="24"/>
        <end position="174"/>
    </location>
</feature>
<reference evidence="6 7" key="1">
    <citation type="submission" date="2019-05" db="EMBL/GenBank/DDBJ databases">
        <authorList>
            <consortium name="Pathogen Informatics"/>
        </authorList>
    </citation>
    <scope>NUCLEOTIDE SEQUENCE [LARGE SCALE GENOMIC DNA]</scope>
    <source>
        <strain evidence="6 7">NCTC11429</strain>
    </source>
</reference>
<dbReference type="InterPro" id="IPR050553">
    <property type="entry name" value="Thioredoxin_ResA/DsbE_sf"/>
</dbReference>
<dbReference type="Gene3D" id="3.40.30.10">
    <property type="entry name" value="Glutaredoxin"/>
    <property type="match status" value="1"/>
</dbReference>
<dbReference type="GeneID" id="78464800"/>
<evidence type="ECO:0000256" key="3">
    <source>
        <dbReference type="ARBA" id="ARBA00023284"/>
    </source>
</evidence>
<dbReference type="GO" id="GO:0016491">
    <property type="term" value="F:oxidoreductase activity"/>
    <property type="evidence" value="ECO:0007669"/>
    <property type="project" value="InterPro"/>
</dbReference>
<dbReference type="STRING" id="1123265.GCA_000686625_02432"/>
<keyword evidence="3" id="KW-0676">Redox-active center</keyword>
<dbReference type="InterPro" id="IPR013740">
    <property type="entry name" value="Redoxin"/>
</dbReference>
<dbReference type="Proteomes" id="UP001566204">
    <property type="component" value="Unassembled WGS sequence"/>
</dbReference>
<comment type="subcellular location">
    <subcellularLocation>
        <location evidence="1">Cell envelope</location>
    </subcellularLocation>
</comment>
<dbReference type="PROSITE" id="PS51352">
    <property type="entry name" value="THIOREDOXIN_2"/>
    <property type="match status" value="1"/>
</dbReference>
<evidence type="ECO:0000313" key="5">
    <source>
        <dbReference type="EMBL" id="MEZ0452943.1"/>
    </source>
</evidence>
<evidence type="ECO:0000259" key="4">
    <source>
        <dbReference type="PROSITE" id="PS51352"/>
    </source>
</evidence>
<dbReference type="GO" id="GO:0017004">
    <property type="term" value="P:cytochrome complex assembly"/>
    <property type="evidence" value="ECO:0007669"/>
    <property type="project" value="UniProtKB-KW"/>
</dbReference>
<evidence type="ECO:0000313" key="7">
    <source>
        <dbReference type="Proteomes" id="UP000308196"/>
    </source>
</evidence>
<dbReference type="PANTHER" id="PTHR42852">
    <property type="entry name" value="THIOL:DISULFIDE INTERCHANGE PROTEIN DSBE"/>
    <property type="match status" value="1"/>
</dbReference>
<dbReference type="CDD" id="cd02966">
    <property type="entry name" value="TlpA_like_family"/>
    <property type="match status" value="1"/>
</dbReference>
<dbReference type="PANTHER" id="PTHR42852:SF17">
    <property type="entry name" value="THIOREDOXIN-LIKE PROTEIN HI_1115"/>
    <property type="match status" value="1"/>
</dbReference>
<dbReference type="KEGG" id="stha:NCTC11429_04188"/>
<proteinExistence type="predicted"/>
<evidence type="ECO:0000313" key="6">
    <source>
        <dbReference type="EMBL" id="VTR50812.1"/>
    </source>
</evidence>
<dbReference type="PROSITE" id="PS00194">
    <property type="entry name" value="THIOREDOXIN_1"/>
    <property type="match status" value="1"/>
</dbReference>
<keyword evidence="8" id="KW-1185">Reference proteome</keyword>
<evidence type="ECO:0000256" key="2">
    <source>
        <dbReference type="ARBA" id="ARBA00022748"/>
    </source>
</evidence>
<evidence type="ECO:0000256" key="1">
    <source>
        <dbReference type="ARBA" id="ARBA00004196"/>
    </source>
</evidence>
<dbReference type="InterPro" id="IPR013766">
    <property type="entry name" value="Thioredoxin_domain"/>
</dbReference>
<protein>
    <submittedName>
        <fullName evidence="6">Cytochrome c biogenesis protein tlpA</fullName>
    </submittedName>
    <submittedName>
        <fullName evidence="5">TlpA disulfide reductase family protein</fullName>
    </submittedName>
</protein>
<dbReference type="SUPFAM" id="SSF52833">
    <property type="entry name" value="Thioredoxin-like"/>
    <property type="match status" value="1"/>
</dbReference>
<dbReference type="EMBL" id="LR590484">
    <property type="protein sequence ID" value="VTR50812.1"/>
    <property type="molecule type" value="Genomic_DNA"/>
</dbReference>
<sequence length="175" mass="19634">MKHKFRCVVGTIFFSLYCYVGGHAKPTGAAAAITAPVSKKYELSFKNSRGHKVSLAQLRGKVVVINLWATWCPPCLAEMPSLDQLYKDFQYNNHIVFLAVDMDGNLKKSAKFLKKRGYSLPLYQLHTSLPQELNTRSIPTTIILDKAGKLVNKHVGGMDFGSKKFRKALQQLTDE</sequence>
<dbReference type="InterPro" id="IPR036249">
    <property type="entry name" value="Thioredoxin-like_sf"/>
</dbReference>
<keyword evidence="2" id="KW-0201">Cytochrome c-type biogenesis</keyword>